<keyword evidence="1" id="KW-0507">mRNA processing</keyword>
<dbReference type="GO" id="GO:0003676">
    <property type="term" value="F:nucleic acid binding"/>
    <property type="evidence" value="ECO:0007669"/>
    <property type="project" value="InterPro"/>
</dbReference>
<protein>
    <recommendedName>
        <fullName evidence="5">CCHC-type domain-containing protein</fullName>
    </recommendedName>
</protein>
<feature type="region of interest" description="Disordered" evidence="2">
    <location>
        <begin position="23"/>
        <end position="59"/>
    </location>
</feature>
<dbReference type="EMBL" id="AVOT02085937">
    <property type="protein sequence ID" value="MBW0570276.1"/>
    <property type="molecule type" value="Genomic_DNA"/>
</dbReference>
<evidence type="ECO:0000256" key="1">
    <source>
        <dbReference type="ARBA" id="ARBA00022664"/>
    </source>
</evidence>
<accession>A0A9Q3PRD3</accession>
<feature type="compositionally biased region" description="Polar residues" evidence="2">
    <location>
        <begin position="37"/>
        <end position="53"/>
    </location>
</feature>
<organism evidence="3 4">
    <name type="scientific">Austropuccinia psidii MF-1</name>
    <dbReference type="NCBI Taxonomy" id="1389203"/>
    <lineage>
        <taxon>Eukaryota</taxon>
        <taxon>Fungi</taxon>
        <taxon>Dikarya</taxon>
        <taxon>Basidiomycota</taxon>
        <taxon>Pucciniomycotina</taxon>
        <taxon>Pucciniomycetes</taxon>
        <taxon>Pucciniales</taxon>
        <taxon>Sphaerophragmiaceae</taxon>
        <taxon>Austropuccinia</taxon>
    </lineage>
</organism>
<dbReference type="Proteomes" id="UP000765509">
    <property type="component" value="Unassembled WGS sequence"/>
</dbReference>
<dbReference type="SUPFAM" id="SSF57756">
    <property type="entry name" value="Retrovirus zinc finger-like domains"/>
    <property type="match status" value="1"/>
</dbReference>
<gene>
    <name evidence="3" type="ORF">O181_109991</name>
</gene>
<reference evidence="3" key="1">
    <citation type="submission" date="2021-03" db="EMBL/GenBank/DDBJ databases">
        <title>Draft genome sequence of rust myrtle Austropuccinia psidii MF-1, a brazilian biotype.</title>
        <authorList>
            <person name="Quecine M.C."/>
            <person name="Pachon D.M.R."/>
            <person name="Bonatelli M.L."/>
            <person name="Correr F.H."/>
            <person name="Franceschini L.M."/>
            <person name="Leite T.F."/>
            <person name="Margarido G.R.A."/>
            <person name="Almeida C.A."/>
            <person name="Ferrarezi J.A."/>
            <person name="Labate C.A."/>
        </authorList>
    </citation>
    <scope>NUCLEOTIDE SEQUENCE</scope>
    <source>
        <strain evidence="3">MF-1</strain>
    </source>
</reference>
<sequence>MIQQNNISSPSFDYSTNLAWMNDSFPGQNPKRDSMKSRSASEPQNTMPSSNQTAKKKKIYDPSSPCYYCGELGYWTPTCPVKITANDARLKIKEHSDNAESFDTTPLIEYLEESLDSGATHSVVGNPSFFT</sequence>
<dbReference type="GO" id="GO:0006397">
    <property type="term" value="P:mRNA processing"/>
    <property type="evidence" value="ECO:0007669"/>
    <property type="project" value="UniProtKB-KW"/>
</dbReference>
<evidence type="ECO:0000313" key="4">
    <source>
        <dbReference type="Proteomes" id="UP000765509"/>
    </source>
</evidence>
<evidence type="ECO:0000256" key="2">
    <source>
        <dbReference type="SAM" id="MobiDB-lite"/>
    </source>
</evidence>
<proteinExistence type="predicted"/>
<dbReference type="GO" id="GO:0008270">
    <property type="term" value="F:zinc ion binding"/>
    <property type="evidence" value="ECO:0007669"/>
    <property type="project" value="InterPro"/>
</dbReference>
<dbReference type="InterPro" id="IPR036875">
    <property type="entry name" value="Znf_CCHC_sf"/>
</dbReference>
<evidence type="ECO:0008006" key="5">
    <source>
        <dbReference type="Google" id="ProtNLM"/>
    </source>
</evidence>
<name>A0A9Q3PRD3_9BASI</name>
<keyword evidence="4" id="KW-1185">Reference proteome</keyword>
<dbReference type="OrthoDB" id="1099063at2759"/>
<dbReference type="AlphaFoldDB" id="A0A9Q3PRD3"/>
<evidence type="ECO:0000313" key="3">
    <source>
        <dbReference type="EMBL" id="MBW0570276.1"/>
    </source>
</evidence>
<comment type="caution">
    <text evidence="3">The sequence shown here is derived from an EMBL/GenBank/DDBJ whole genome shotgun (WGS) entry which is preliminary data.</text>
</comment>